<evidence type="ECO:0000313" key="3">
    <source>
        <dbReference type="Proteomes" id="UP001597351"/>
    </source>
</evidence>
<protein>
    <submittedName>
        <fullName evidence="2">Choice-of-anchor P family protein</fullName>
    </submittedName>
</protein>
<feature type="chain" id="PRO_5045222201" evidence="1">
    <location>
        <begin position="19"/>
        <end position="420"/>
    </location>
</feature>
<feature type="signal peptide" evidence="1">
    <location>
        <begin position="1"/>
        <end position="18"/>
    </location>
</feature>
<dbReference type="RefSeq" id="WP_343916932.1">
    <property type="nucleotide sequence ID" value="NZ_BAAAJT010000002.1"/>
</dbReference>
<dbReference type="NCBIfam" id="NF040603">
    <property type="entry name" value="choice_anch_P"/>
    <property type="match status" value="2"/>
</dbReference>
<keyword evidence="3" id="KW-1185">Reference proteome</keyword>
<accession>A0ABW4TL26</accession>
<proteinExistence type="predicted"/>
<gene>
    <name evidence="2" type="ORF">ACFSDE_07420</name>
</gene>
<evidence type="ECO:0000313" key="2">
    <source>
        <dbReference type="EMBL" id="MFD1946615.1"/>
    </source>
</evidence>
<reference evidence="3" key="1">
    <citation type="journal article" date="2019" name="Int. J. Syst. Evol. Microbiol.">
        <title>The Global Catalogue of Microorganisms (GCM) 10K type strain sequencing project: providing services to taxonomists for standard genome sequencing and annotation.</title>
        <authorList>
            <consortium name="The Broad Institute Genomics Platform"/>
            <consortium name="The Broad Institute Genome Sequencing Center for Infectious Disease"/>
            <person name="Wu L."/>
            <person name="Ma J."/>
        </authorList>
    </citation>
    <scope>NUCLEOTIDE SEQUENCE [LARGE SCALE GENOMIC DNA]</scope>
    <source>
        <strain evidence="3">CGMCC 1.12477</strain>
    </source>
</reference>
<organism evidence="2 3">
    <name type="scientific">Nocardioides aestuarii</name>
    <dbReference type="NCBI Taxonomy" id="252231"/>
    <lineage>
        <taxon>Bacteria</taxon>
        <taxon>Bacillati</taxon>
        <taxon>Actinomycetota</taxon>
        <taxon>Actinomycetes</taxon>
        <taxon>Propionibacteriales</taxon>
        <taxon>Nocardioidaceae</taxon>
        <taxon>Nocardioides</taxon>
    </lineage>
</organism>
<sequence length="420" mass="43282">MALALTLPVALTGAGALAAPAGAAPAGADRAGAKGPTAFAFTSRGFGTRVNGGEVPVESDTTAFQRIGCTNRAGIVKRISEADVDVPGLGTVSGISTVLRTTKSRNGTRATTAVQRVASVDLVDTPLGSLSIQGLRAKARAFHNGSGFHATATTEVGKIVLTPAVGDPQEFELPSADQPLEIPGLATISVGPRSSTARAGGSSAQATTLIIDVVPSDTRAIVGLARARMKPGVQDLLFRGSSSGIRAKALDGLLTKKRTPLTLMPCQGTGGKTQTKDIAGVDLTDAIVLGALSSGQRTWKKGKVTRAWERGRVAGLDLGDGELVIEAVQAKANLIKRKGHKTRFNAKGTTVGRVFFNGDRQEFPDTGPLEIPGLATIEPRVTKRTKQTFEVVGLRVTLLEGTGGVIDLGTAKIGGKRSGR</sequence>
<dbReference type="EMBL" id="JBHUGD010000003">
    <property type="protein sequence ID" value="MFD1946615.1"/>
    <property type="molecule type" value="Genomic_DNA"/>
</dbReference>
<evidence type="ECO:0000256" key="1">
    <source>
        <dbReference type="SAM" id="SignalP"/>
    </source>
</evidence>
<comment type="caution">
    <text evidence="2">The sequence shown here is derived from an EMBL/GenBank/DDBJ whole genome shotgun (WGS) entry which is preliminary data.</text>
</comment>
<name>A0ABW4TL26_9ACTN</name>
<keyword evidence="1" id="KW-0732">Signal</keyword>
<dbReference type="Proteomes" id="UP001597351">
    <property type="component" value="Unassembled WGS sequence"/>
</dbReference>